<evidence type="ECO:0000313" key="1">
    <source>
        <dbReference type="EnsemblPlants" id="MELO3C033220.2.1"/>
    </source>
</evidence>
<reference evidence="1" key="1">
    <citation type="submission" date="2023-03" db="UniProtKB">
        <authorList>
            <consortium name="EnsemblPlants"/>
        </authorList>
    </citation>
    <scope>IDENTIFICATION</scope>
</reference>
<organism evidence="1">
    <name type="scientific">Cucumis melo</name>
    <name type="common">Muskmelon</name>
    <dbReference type="NCBI Taxonomy" id="3656"/>
    <lineage>
        <taxon>Eukaryota</taxon>
        <taxon>Viridiplantae</taxon>
        <taxon>Streptophyta</taxon>
        <taxon>Embryophyta</taxon>
        <taxon>Tracheophyta</taxon>
        <taxon>Spermatophyta</taxon>
        <taxon>Magnoliopsida</taxon>
        <taxon>eudicotyledons</taxon>
        <taxon>Gunneridae</taxon>
        <taxon>Pentapetalae</taxon>
        <taxon>rosids</taxon>
        <taxon>fabids</taxon>
        <taxon>Cucurbitales</taxon>
        <taxon>Cucurbitaceae</taxon>
        <taxon>Benincaseae</taxon>
        <taxon>Cucumis</taxon>
    </lineage>
</organism>
<dbReference type="AlphaFoldDB" id="A0A9I9EFZ3"/>
<sequence>MRLNYTPYYVYPNFKVELVARRFAAFLSHARCLCVKRLRRKLVKLMLLCEASVSLDGACPQSCAVPIQKSWDLWWSGSDCGI</sequence>
<proteinExistence type="predicted"/>
<dbReference type="EnsemblPlants" id="MELO3C033220.2.1">
    <property type="protein sequence ID" value="MELO3C033220.2.1"/>
    <property type="gene ID" value="MELO3C033220.2"/>
</dbReference>
<accession>A0A9I9EFZ3</accession>
<dbReference type="Gramene" id="MELO3C033220.2.1">
    <property type="protein sequence ID" value="MELO3C033220.2.1"/>
    <property type="gene ID" value="MELO3C033220.2"/>
</dbReference>
<name>A0A9I9EFZ3_CUCME</name>
<protein>
    <submittedName>
        <fullName evidence="1">Uncharacterized protein</fullName>
    </submittedName>
</protein>